<keyword evidence="4" id="KW-1185">Reference proteome</keyword>
<gene>
    <name evidence="3" type="ORF">B0H16DRAFT_1547794</name>
</gene>
<evidence type="ECO:0000256" key="1">
    <source>
        <dbReference type="SAM" id="MobiDB-lite"/>
    </source>
</evidence>
<comment type="caution">
    <text evidence="3">The sequence shown here is derived from an EMBL/GenBank/DDBJ whole genome shotgun (WGS) entry which is preliminary data.</text>
</comment>
<dbReference type="Proteomes" id="UP001215598">
    <property type="component" value="Unassembled WGS sequence"/>
</dbReference>
<keyword evidence="2" id="KW-0812">Transmembrane</keyword>
<proteinExistence type="predicted"/>
<reference evidence="3" key="1">
    <citation type="submission" date="2023-03" db="EMBL/GenBank/DDBJ databases">
        <title>Massive genome expansion in bonnet fungi (Mycena s.s.) driven by repeated elements and novel gene families across ecological guilds.</title>
        <authorList>
            <consortium name="Lawrence Berkeley National Laboratory"/>
            <person name="Harder C.B."/>
            <person name="Miyauchi S."/>
            <person name="Viragh M."/>
            <person name="Kuo A."/>
            <person name="Thoen E."/>
            <person name="Andreopoulos B."/>
            <person name="Lu D."/>
            <person name="Skrede I."/>
            <person name="Drula E."/>
            <person name="Henrissat B."/>
            <person name="Morin E."/>
            <person name="Kohler A."/>
            <person name="Barry K."/>
            <person name="LaButti K."/>
            <person name="Morin E."/>
            <person name="Salamov A."/>
            <person name="Lipzen A."/>
            <person name="Mereny Z."/>
            <person name="Hegedus B."/>
            <person name="Baldrian P."/>
            <person name="Stursova M."/>
            <person name="Weitz H."/>
            <person name="Taylor A."/>
            <person name="Grigoriev I.V."/>
            <person name="Nagy L.G."/>
            <person name="Martin F."/>
            <person name="Kauserud H."/>
        </authorList>
    </citation>
    <scope>NUCLEOTIDE SEQUENCE</scope>
    <source>
        <strain evidence="3">CBHHK182m</strain>
    </source>
</reference>
<feature type="transmembrane region" description="Helical" evidence="2">
    <location>
        <begin position="401"/>
        <end position="423"/>
    </location>
</feature>
<dbReference type="AlphaFoldDB" id="A0AAD7IXX7"/>
<accession>A0AAD7IXX7</accession>
<keyword evidence="2" id="KW-1133">Transmembrane helix</keyword>
<name>A0AAD7IXX7_9AGAR</name>
<keyword evidence="2" id="KW-0472">Membrane</keyword>
<evidence type="ECO:0000313" key="4">
    <source>
        <dbReference type="Proteomes" id="UP001215598"/>
    </source>
</evidence>
<organism evidence="3 4">
    <name type="scientific">Mycena metata</name>
    <dbReference type="NCBI Taxonomy" id="1033252"/>
    <lineage>
        <taxon>Eukaryota</taxon>
        <taxon>Fungi</taxon>
        <taxon>Dikarya</taxon>
        <taxon>Basidiomycota</taxon>
        <taxon>Agaricomycotina</taxon>
        <taxon>Agaricomycetes</taxon>
        <taxon>Agaricomycetidae</taxon>
        <taxon>Agaricales</taxon>
        <taxon>Marasmiineae</taxon>
        <taxon>Mycenaceae</taxon>
        <taxon>Mycena</taxon>
    </lineage>
</organism>
<evidence type="ECO:0000313" key="3">
    <source>
        <dbReference type="EMBL" id="KAJ7751636.1"/>
    </source>
</evidence>
<protein>
    <submittedName>
        <fullName evidence="3">Uncharacterized protein</fullName>
    </submittedName>
</protein>
<feature type="region of interest" description="Disordered" evidence="1">
    <location>
        <begin position="359"/>
        <end position="392"/>
    </location>
</feature>
<sequence length="430" mass="47588">MGSSRADFTSPTAKAIRSSAHRQCVLCLLSAPPKQVEGDPKHKFFRVEAAHLIAADNPRGESLMGFATELKLLGRGFKRGDPSNGVALCNMCHVSYFDSNHLVWSPHAQLLAWILAYVEENVNHEHWEAALKKDTRMTKYFGLYTIVGLKRVPSNHVGEGKIPVPASSPTILPHVPWVPCWDTTVLNDQDSVRWVTSNDLQYLHWRLSSHISLPAILVVLIDRCATLMDQRLEVQLVQQIHLVLATRRSDLWVRTRKLSSIPRGSTIPKETGLPTPASTPDGMNAIEGGFFVVESGQLDLSPGLGDIVGPALSSFNTSRDLRIDDGDIFLESTGGAGRLNFRSSPSDVARRVSGSFSDIQDLRPASESPTRRGRPSAKTPQSSLTHNDDPRPVGHQSIPTFWRLMEVLFISSVVVSCFCFWIGRYSMCMN</sequence>
<dbReference type="EMBL" id="JARKIB010000061">
    <property type="protein sequence ID" value="KAJ7751636.1"/>
    <property type="molecule type" value="Genomic_DNA"/>
</dbReference>
<evidence type="ECO:0000256" key="2">
    <source>
        <dbReference type="SAM" id="Phobius"/>
    </source>
</evidence>